<evidence type="ECO:0000256" key="1">
    <source>
        <dbReference type="ARBA" id="ARBA00010641"/>
    </source>
</evidence>
<dbReference type="EMBL" id="SHLA01000001">
    <property type="protein sequence ID" value="RZU60835.1"/>
    <property type="molecule type" value="Genomic_DNA"/>
</dbReference>
<evidence type="ECO:0000256" key="4">
    <source>
        <dbReference type="ARBA" id="ARBA00023125"/>
    </source>
</evidence>
<dbReference type="InterPro" id="IPR014284">
    <property type="entry name" value="RNA_pol_sigma-70_dom"/>
</dbReference>
<dbReference type="InterPro" id="IPR027383">
    <property type="entry name" value="Znf_put"/>
</dbReference>
<dbReference type="OrthoDB" id="4990598at2"/>
<proteinExistence type="inferred from homology"/>
<dbReference type="RefSeq" id="WP_130448946.1">
    <property type="nucleotide sequence ID" value="NZ_SHLA01000001.1"/>
</dbReference>
<keyword evidence="2" id="KW-0805">Transcription regulation</keyword>
<feature type="domain" description="RNA polymerase sigma-70 region 2" evidence="7">
    <location>
        <begin position="28"/>
        <end position="98"/>
    </location>
</feature>
<keyword evidence="3" id="KW-0731">Sigma factor</keyword>
<dbReference type="InterPro" id="IPR041916">
    <property type="entry name" value="Anti_sigma_zinc_sf"/>
</dbReference>
<gene>
    <name evidence="9" type="ORF">EV380_0384</name>
</gene>
<comment type="similarity">
    <text evidence="1">Belongs to the sigma-70 factor family. ECF subfamily.</text>
</comment>
<keyword evidence="4" id="KW-0238">DNA-binding</keyword>
<dbReference type="PANTHER" id="PTHR43133">
    <property type="entry name" value="RNA POLYMERASE ECF-TYPE SIGMA FACTO"/>
    <property type="match status" value="1"/>
</dbReference>
<feature type="domain" description="Putative zinc-finger" evidence="8">
    <location>
        <begin position="199"/>
        <end position="226"/>
    </location>
</feature>
<evidence type="ECO:0000256" key="3">
    <source>
        <dbReference type="ARBA" id="ARBA00023082"/>
    </source>
</evidence>
<dbReference type="PRINTS" id="PR01217">
    <property type="entry name" value="PRICHEXTENSN"/>
</dbReference>
<dbReference type="SUPFAM" id="SSF88946">
    <property type="entry name" value="Sigma2 domain of RNA polymerase sigma factors"/>
    <property type="match status" value="1"/>
</dbReference>
<dbReference type="InterPro" id="IPR007627">
    <property type="entry name" value="RNA_pol_sigma70_r2"/>
</dbReference>
<comment type="caution">
    <text evidence="9">The sequence shown here is derived from an EMBL/GenBank/DDBJ whole genome shotgun (WGS) entry which is preliminary data.</text>
</comment>
<dbReference type="GO" id="GO:0006352">
    <property type="term" value="P:DNA-templated transcription initiation"/>
    <property type="evidence" value="ECO:0007669"/>
    <property type="project" value="InterPro"/>
</dbReference>
<dbReference type="Pfam" id="PF13490">
    <property type="entry name" value="zf-HC2"/>
    <property type="match status" value="1"/>
</dbReference>
<feature type="compositionally biased region" description="Low complexity" evidence="6">
    <location>
        <begin position="403"/>
        <end position="425"/>
    </location>
</feature>
<keyword evidence="5" id="KW-0804">Transcription</keyword>
<evidence type="ECO:0000256" key="6">
    <source>
        <dbReference type="SAM" id="MobiDB-lite"/>
    </source>
</evidence>
<dbReference type="Gene3D" id="1.10.10.1320">
    <property type="entry name" value="Anti-sigma factor, zinc-finger domain"/>
    <property type="match status" value="1"/>
</dbReference>
<dbReference type="InterPro" id="IPR013324">
    <property type="entry name" value="RNA_pol_sigma_r3/r4-like"/>
</dbReference>
<feature type="region of interest" description="Disordered" evidence="6">
    <location>
        <begin position="318"/>
        <end position="541"/>
    </location>
</feature>
<evidence type="ECO:0000259" key="7">
    <source>
        <dbReference type="Pfam" id="PF04542"/>
    </source>
</evidence>
<reference evidence="9 10" key="1">
    <citation type="submission" date="2019-02" db="EMBL/GenBank/DDBJ databases">
        <title>Sequencing the genomes of 1000 actinobacteria strains.</title>
        <authorList>
            <person name="Klenk H.-P."/>
        </authorList>
    </citation>
    <scope>NUCLEOTIDE SEQUENCE [LARGE SCALE GENOMIC DNA]</scope>
    <source>
        <strain evidence="9 10">DSM 17364</strain>
    </source>
</reference>
<evidence type="ECO:0000259" key="8">
    <source>
        <dbReference type="Pfam" id="PF13490"/>
    </source>
</evidence>
<evidence type="ECO:0000256" key="5">
    <source>
        <dbReference type="ARBA" id="ARBA00023163"/>
    </source>
</evidence>
<dbReference type="AlphaFoldDB" id="A0A4Q8AB90"/>
<evidence type="ECO:0000313" key="9">
    <source>
        <dbReference type="EMBL" id="RZU60835.1"/>
    </source>
</evidence>
<dbReference type="GO" id="GO:0003677">
    <property type="term" value="F:DNA binding"/>
    <property type="evidence" value="ECO:0007669"/>
    <property type="project" value="UniProtKB-KW"/>
</dbReference>
<evidence type="ECO:0000313" key="10">
    <source>
        <dbReference type="Proteomes" id="UP000292685"/>
    </source>
</evidence>
<feature type="compositionally biased region" description="Pro residues" evidence="6">
    <location>
        <begin position="379"/>
        <end position="402"/>
    </location>
</feature>
<protein>
    <submittedName>
        <fullName evidence="9">RNA polymerase sigma factor (Sigma-70 family)</fullName>
    </submittedName>
</protein>
<dbReference type="Gene3D" id="1.10.1740.10">
    <property type="match status" value="1"/>
</dbReference>
<name>A0A4Q8AB90_9MICC</name>
<sequence>MKVAEETRSDAELIAAVREGDHQAFADLYSRHREAAVKTAKWRLSAASTVEADDVVSDAFSSMLQTLRRGGGPDEAFRPYLMTVVSRTAIAAMKKSARELNTDSIELFEAGGDYADPVMDEFESDVLGRAFRSLPEQWQAVLWHLELEGAKPSDVAPMLGASPNAISALAVRAREGLRAAYLQAHLSAETRQACSKADQFPKYVRGTLSTRRRQQFQKHLETCRPCFSALGHLEDVGSAMHGVIAPLFLGAGAAALFGWVAPTGAAAVGTAGLAGAASVPKPLWQTMATTAGGVVAAAAVVLGASAIASTLMNDEPTAAQAPAPAASSAPAQEDPVGAASTASTASTSKASPAPVKESAAPETEPAEAPVETPAGAAPAPAPAPAPVIVPPAPAPAPAPAPSSAPASAAPTQTPEPEAEATPSLEPTREPSPTPKPTPEPEPEPTVEPSPEPTVDPTPEPTPEPTVDPTPEPTPEPTVDPTPEPTVDPTPEPTPEPTVEPTPEPTPEPTVDPTPEPTPEPTVEPTPEPTDTPDPDPCHPWPWWPWCDAFGADRAASSEAEPVALTETVTWEAFPFLVDGRHERATQLTHL</sequence>
<feature type="compositionally biased region" description="Pro residues" evidence="6">
    <location>
        <begin position="429"/>
        <end position="531"/>
    </location>
</feature>
<dbReference type="GO" id="GO:0016987">
    <property type="term" value="F:sigma factor activity"/>
    <property type="evidence" value="ECO:0007669"/>
    <property type="project" value="UniProtKB-KW"/>
</dbReference>
<dbReference type="InterPro" id="IPR013325">
    <property type="entry name" value="RNA_pol_sigma_r2"/>
</dbReference>
<dbReference type="Proteomes" id="UP000292685">
    <property type="component" value="Unassembled WGS sequence"/>
</dbReference>
<evidence type="ECO:0000256" key="2">
    <source>
        <dbReference type="ARBA" id="ARBA00023015"/>
    </source>
</evidence>
<dbReference type="NCBIfam" id="TIGR02937">
    <property type="entry name" value="sigma70-ECF"/>
    <property type="match status" value="1"/>
</dbReference>
<dbReference type="PANTHER" id="PTHR43133:SF8">
    <property type="entry name" value="RNA POLYMERASE SIGMA FACTOR HI_1459-RELATED"/>
    <property type="match status" value="1"/>
</dbReference>
<dbReference type="Pfam" id="PF04542">
    <property type="entry name" value="Sigma70_r2"/>
    <property type="match status" value="1"/>
</dbReference>
<dbReference type="SUPFAM" id="SSF88659">
    <property type="entry name" value="Sigma3 and sigma4 domains of RNA polymerase sigma factors"/>
    <property type="match status" value="1"/>
</dbReference>
<dbReference type="InterPro" id="IPR039425">
    <property type="entry name" value="RNA_pol_sigma-70-like"/>
</dbReference>
<feature type="compositionally biased region" description="Low complexity" evidence="6">
    <location>
        <begin position="318"/>
        <end position="378"/>
    </location>
</feature>
<keyword evidence="10" id="KW-1185">Reference proteome</keyword>
<organism evidence="9 10">
    <name type="scientific">Zhihengliuella halotolerans</name>
    <dbReference type="NCBI Taxonomy" id="370736"/>
    <lineage>
        <taxon>Bacteria</taxon>
        <taxon>Bacillati</taxon>
        <taxon>Actinomycetota</taxon>
        <taxon>Actinomycetes</taxon>
        <taxon>Micrococcales</taxon>
        <taxon>Micrococcaceae</taxon>
        <taxon>Zhihengliuella</taxon>
    </lineage>
</organism>
<accession>A0A4Q8AB90</accession>